<protein>
    <submittedName>
        <fullName evidence="1">Uncharacterized protein</fullName>
    </submittedName>
</protein>
<proteinExistence type="predicted"/>
<sequence length="32" mass="3540">MTSPHRGGSALRSIPWTTRYLLASGIGNRQRV</sequence>
<keyword evidence="2" id="KW-1185">Reference proteome</keyword>
<name>U4L5V8_PYROM</name>
<organism evidence="1 2">
    <name type="scientific">Pyronema omphalodes (strain CBS 100304)</name>
    <name type="common">Pyronema confluens</name>
    <dbReference type="NCBI Taxonomy" id="1076935"/>
    <lineage>
        <taxon>Eukaryota</taxon>
        <taxon>Fungi</taxon>
        <taxon>Dikarya</taxon>
        <taxon>Ascomycota</taxon>
        <taxon>Pezizomycotina</taxon>
        <taxon>Pezizomycetes</taxon>
        <taxon>Pezizales</taxon>
        <taxon>Pyronemataceae</taxon>
        <taxon>Pyronema</taxon>
    </lineage>
</organism>
<evidence type="ECO:0000313" key="2">
    <source>
        <dbReference type="Proteomes" id="UP000018144"/>
    </source>
</evidence>
<dbReference type="EMBL" id="HF935253">
    <property type="protein sequence ID" value="CCX05400.1"/>
    <property type="molecule type" value="Genomic_DNA"/>
</dbReference>
<gene>
    <name evidence="1" type="ORF">PCON_04987</name>
</gene>
<accession>U4L5V8</accession>
<reference evidence="1 2" key="1">
    <citation type="journal article" date="2013" name="PLoS Genet.">
        <title>The genome and development-dependent transcriptomes of Pyronema confluens: a window into fungal evolution.</title>
        <authorList>
            <person name="Traeger S."/>
            <person name="Altegoer F."/>
            <person name="Freitag M."/>
            <person name="Gabaldon T."/>
            <person name="Kempken F."/>
            <person name="Kumar A."/>
            <person name="Marcet-Houben M."/>
            <person name="Poggeler S."/>
            <person name="Stajich J.E."/>
            <person name="Nowrousian M."/>
        </authorList>
    </citation>
    <scope>NUCLEOTIDE SEQUENCE [LARGE SCALE GENOMIC DNA]</scope>
    <source>
        <strain evidence="2">CBS 100304</strain>
        <tissue evidence="1">Vegetative mycelium</tissue>
    </source>
</reference>
<dbReference type="Proteomes" id="UP000018144">
    <property type="component" value="Unassembled WGS sequence"/>
</dbReference>
<evidence type="ECO:0000313" key="1">
    <source>
        <dbReference type="EMBL" id="CCX05400.1"/>
    </source>
</evidence>
<dbReference type="AlphaFoldDB" id="U4L5V8"/>